<keyword evidence="4" id="KW-0539">Nucleus</keyword>
<dbReference type="GO" id="GO:0006357">
    <property type="term" value="P:regulation of transcription by RNA polymerase II"/>
    <property type="evidence" value="ECO:0007669"/>
    <property type="project" value="TreeGrafter"/>
</dbReference>
<comment type="subcellular location">
    <subcellularLocation>
        <location evidence="1">Nucleus</location>
    </subcellularLocation>
</comment>
<dbReference type="GO" id="GO:0000118">
    <property type="term" value="C:histone deacetylase complex"/>
    <property type="evidence" value="ECO:0007669"/>
    <property type="project" value="TreeGrafter"/>
</dbReference>
<evidence type="ECO:0000256" key="5">
    <source>
        <dbReference type="ARBA" id="ARBA00025741"/>
    </source>
</evidence>
<evidence type="ECO:0000256" key="4">
    <source>
        <dbReference type="ARBA" id="ARBA00023242"/>
    </source>
</evidence>
<dbReference type="EMBL" id="LRGB01000568">
    <property type="protein sequence ID" value="KZS17900.1"/>
    <property type="molecule type" value="Genomic_DNA"/>
</dbReference>
<dbReference type="GO" id="GO:0003714">
    <property type="term" value="F:transcription corepressor activity"/>
    <property type="evidence" value="ECO:0007669"/>
    <property type="project" value="InterPro"/>
</dbReference>
<protein>
    <submittedName>
        <fullName evidence="6">WD repeat-containing protein 53</fullName>
    </submittedName>
</protein>
<dbReference type="Proteomes" id="UP000076858">
    <property type="component" value="Unassembled WGS sequence"/>
</dbReference>
<name>A0A162NEF8_9CRUS</name>
<dbReference type="AlphaFoldDB" id="A0A162NEF8"/>
<dbReference type="Gene3D" id="2.130.10.10">
    <property type="entry name" value="YVTN repeat-like/Quinoprotein amine dehydrogenase"/>
    <property type="match status" value="1"/>
</dbReference>
<evidence type="ECO:0000256" key="1">
    <source>
        <dbReference type="ARBA" id="ARBA00004123"/>
    </source>
</evidence>
<gene>
    <name evidence="6" type="ORF">APZ42_015896</name>
</gene>
<dbReference type="SUPFAM" id="SSF50978">
    <property type="entry name" value="WD40 repeat-like"/>
    <property type="match status" value="1"/>
</dbReference>
<organism evidence="6 7">
    <name type="scientific">Daphnia magna</name>
    <dbReference type="NCBI Taxonomy" id="35525"/>
    <lineage>
        <taxon>Eukaryota</taxon>
        <taxon>Metazoa</taxon>
        <taxon>Ecdysozoa</taxon>
        <taxon>Arthropoda</taxon>
        <taxon>Crustacea</taxon>
        <taxon>Branchiopoda</taxon>
        <taxon>Diplostraca</taxon>
        <taxon>Cladocera</taxon>
        <taxon>Anomopoda</taxon>
        <taxon>Daphniidae</taxon>
        <taxon>Daphnia</taxon>
    </lineage>
</organism>
<comment type="similarity">
    <text evidence="5">Belongs to the WD repeat EBI family.</text>
</comment>
<evidence type="ECO:0000256" key="2">
    <source>
        <dbReference type="ARBA" id="ARBA00022574"/>
    </source>
</evidence>
<dbReference type="STRING" id="35525.A0A162NEF8"/>
<dbReference type="InterPro" id="IPR001680">
    <property type="entry name" value="WD40_rpt"/>
</dbReference>
<evidence type="ECO:0000313" key="7">
    <source>
        <dbReference type="Proteomes" id="UP000076858"/>
    </source>
</evidence>
<dbReference type="Pfam" id="PF00400">
    <property type="entry name" value="WD40"/>
    <property type="match status" value="3"/>
</dbReference>
<evidence type="ECO:0000256" key="3">
    <source>
        <dbReference type="ARBA" id="ARBA00022737"/>
    </source>
</evidence>
<dbReference type="InterPro" id="IPR015943">
    <property type="entry name" value="WD40/YVTN_repeat-like_dom_sf"/>
</dbReference>
<keyword evidence="3" id="KW-0677">Repeat</keyword>
<proteinExistence type="inferred from homology"/>
<keyword evidence="2" id="KW-0853">WD repeat</keyword>
<accession>A0A162NEF8</accession>
<dbReference type="InterPro" id="IPR045183">
    <property type="entry name" value="Ebi-like"/>
</dbReference>
<dbReference type="OrthoDB" id="427368at2759"/>
<dbReference type="SMART" id="SM00320">
    <property type="entry name" value="WD40"/>
    <property type="match status" value="6"/>
</dbReference>
<dbReference type="PANTHER" id="PTHR22846:SF2">
    <property type="entry name" value="F-BOX-LIKE_WD REPEAT-CONTAINING PROTEIN EBI"/>
    <property type="match status" value="1"/>
</dbReference>
<sequence length="396" mass="44443">MLSSHTINKAGKREEDSEQRGCSSFKKKKVEYDQFVRNEIDCFQSEENGSVYFSSFNPVWPILGCGLSDGKVLIIEGKRQADLVSTWENKSWNKVNAISAMTDLGWNMDGSLLLVAFLDGQIVLWNKNTKTSMEIKDPNGEQVWAITWNPSLPTTFATRSDQTVLVWDRAHNQPKAPKQRFTFHSSLLRDLVWISDDQFFSCSDDGLILLCQIGTESPIRSFDHGVDAVLSLSWNNTLNLLGCLSLNGSTMVWSMDKNEPIYLVKSERMKRPTCLAWYLFGDSIAESSWTLIACGLEDGSVVLWDSCGNSDPVLSLLVQTNSIWDISFSPDGMFLTSIDLQGNLVIWSTKTWQIVFQSNLSFRASKRILQWGGGGRKLAIANPSEQIHLIEAVGEE</sequence>
<dbReference type="PANTHER" id="PTHR22846">
    <property type="entry name" value="WD40 REPEAT PROTEIN"/>
    <property type="match status" value="1"/>
</dbReference>
<evidence type="ECO:0000313" key="6">
    <source>
        <dbReference type="EMBL" id="KZS17900.1"/>
    </source>
</evidence>
<reference evidence="6 7" key="1">
    <citation type="submission" date="2016-03" db="EMBL/GenBank/DDBJ databases">
        <title>EvidentialGene: Evidence-directed Construction of Genes on Genomes.</title>
        <authorList>
            <person name="Gilbert D.G."/>
            <person name="Choi J.-H."/>
            <person name="Mockaitis K."/>
            <person name="Colbourne J."/>
            <person name="Pfrender M."/>
        </authorList>
    </citation>
    <scope>NUCLEOTIDE SEQUENCE [LARGE SCALE GENOMIC DNA]</scope>
    <source>
        <strain evidence="6 7">Xinb3</strain>
        <tissue evidence="6">Complete organism</tissue>
    </source>
</reference>
<comment type="caution">
    <text evidence="6">The sequence shown here is derived from an EMBL/GenBank/DDBJ whole genome shotgun (WGS) entry which is preliminary data.</text>
</comment>
<dbReference type="InterPro" id="IPR036322">
    <property type="entry name" value="WD40_repeat_dom_sf"/>
</dbReference>
<keyword evidence="7" id="KW-1185">Reference proteome</keyword>